<dbReference type="EMBL" id="JAPZDC010000004">
    <property type="protein sequence ID" value="MDN5064068.1"/>
    <property type="molecule type" value="Genomic_DNA"/>
</dbReference>
<evidence type="ECO:0000313" key="3">
    <source>
        <dbReference type="Proteomes" id="UP001171529"/>
    </source>
</evidence>
<keyword evidence="1" id="KW-0472">Membrane</keyword>
<sequence>MSKCSCGNCDLEVFGNSDKCILHCEKDGWFKHNNFNEEDEKIFISIFRCVNNWESSSEGIDLFWNTFNEKLKENIENNFLRFTLENINFPAMGVNKSYTEVELYKIKYLELKDCTFLDIIDMSDFFSVQNLKINDCKFKENVFFKEKILKEQFFFQNNEVFKNIDFFNMEFNGTCSFTNNKFKNELTFNYIIFNDLVIFNNSEIEDLFFQNTFFRKESNFLDIKLSKVGSRETARIIKDSFEKQNNIIESNKFYALEMKEREKELEEDIKKGKNIFEWLVFKIHGLSSNHSQDWLLALFWIFIVGFIASYYDFNLIQNSEDKYIHYNLSSIFKTIGLIFIILFIDRLCKIKDKFTNISYFIISSYLIYIYATEDYLLSLFSQTINPFSVMKTNDPINGIQLFFKIIIAYLIYQLIISIRQNTRRK</sequence>
<gene>
    <name evidence="2" type="ORF">O8C91_07635</name>
</gene>
<dbReference type="AlphaFoldDB" id="A0AAW7PRU2"/>
<protein>
    <recommendedName>
        <fullName evidence="4">Pentapeptide repeat-containing protein</fullName>
    </recommendedName>
</protein>
<accession>A0AAW7PRU2</accession>
<feature type="transmembrane region" description="Helical" evidence="1">
    <location>
        <begin position="356"/>
        <end position="378"/>
    </location>
</feature>
<reference evidence="2" key="1">
    <citation type="submission" date="2022-12" db="EMBL/GenBank/DDBJ databases">
        <authorList>
            <person name="Uljanovas D."/>
        </authorList>
    </citation>
    <scope>NUCLEOTIDE SEQUENCE</scope>
    <source>
        <strain evidence="2">RCM39</strain>
    </source>
</reference>
<evidence type="ECO:0000256" key="1">
    <source>
        <dbReference type="SAM" id="Phobius"/>
    </source>
</evidence>
<evidence type="ECO:0008006" key="4">
    <source>
        <dbReference type="Google" id="ProtNLM"/>
    </source>
</evidence>
<dbReference type="Proteomes" id="UP001171529">
    <property type="component" value="Unassembled WGS sequence"/>
</dbReference>
<name>A0AAW7PRU2_9BACT</name>
<organism evidence="2 3">
    <name type="scientific">Aliarcobacter butzleri</name>
    <dbReference type="NCBI Taxonomy" id="28197"/>
    <lineage>
        <taxon>Bacteria</taxon>
        <taxon>Pseudomonadati</taxon>
        <taxon>Campylobacterota</taxon>
        <taxon>Epsilonproteobacteria</taxon>
        <taxon>Campylobacterales</taxon>
        <taxon>Arcobacteraceae</taxon>
        <taxon>Aliarcobacter</taxon>
    </lineage>
</organism>
<reference evidence="2" key="2">
    <citation type="journal article" date="2023" name="Microorganisms">
        <title>Genomic Characterization of Arcobacter butzleri Strains Isolated from Various Sources in Lithuania.</title>
        <authorList>
            <person name="Uljanovas D."/>
            <person name="Golz G."/>
            <person name="Fleischmann S."/>
            <person name="Kudirkiene E."/>
            <person name="Kasetiene N."/>
            <person name="Grineviciene A."/>
            <person name="Tamuleviciene E."/>
            <person name="Aksomaitiene J."/>
            <person name="Alter T."/>
            <person name="Malakauskas M."/>
        </authorList>
    </citation>
    <scope>NUCLEOTIDE SEQUENCE</scope>
    <source>
        <strain evidence="2">RCM39</strain>
    </source>
</reference>
<evidence type="ECO:0000313" key="2">
    <source>
        <dbReference type="EMBL" id="MDN5064068.1"/>
    </source>
</evidence>
<feature type="transmembrane region" description="Helical" evidence="1">
    <location>
        <begin position="323"/>
        <end position="344"/>
    </location>
</feature>
<keyword evidence="1" id="KW-0812">Transmembrane</keyword>
<proteinExistence type="predicted"/>
<comment type="caution">
    <text evidence="2">The sequence shown here is derived from an EMBL/GenBank/DDBJ whole genome shotgun (WGS) entry which is preliminary data.</text>
</comment>
<keyword evidence="1" id="KW-1133">Transmembrane helix</keyword>
<feature type="transmembrane region" description="Helical" evidence="1">
    <location>
        <begin position="398"/>
        <end position="418"/>
    </location>
</feature>
<dbReference type="RefSeq" id="WP_301344606.1">
    <property type="nucleotide sequence ID" value="NZ_JAPZDB010000002.1"/>
</dbReference>
<feature type="transmembrane region" description="Helical" evidence="1">
    <location>
        <begin position="294"/>
        <end position="311"/>
    </location>
</feature>